<feature type="transmembrane region" description="Helical" evidence="6">
    <location>
        <begin position="119"/>
        <end position="140"/>
    </location>
</feature>
<gene>
    <name evidence="8" type="ORF">SNOG_09929</name>
</gene>
<protein>
    <recommendedName>
        <fullName evidence="7">Rhodopsin domain-containing protein</fullName>
    </recommendedName>
</protein>
<feature type="transmembrane region" description="Helical" evidence="6">
    <location>
        <begin position="30"/>
        <end position="52"/>
    </location>
</feature>
<dbReference type="PANTHER" id="PTHR33048">
    <property type="entry name" value="PTH11-LIKE INTEGRAL MEMBRANE PROTEIN (AFU_ORTHOLOGUE AFUA_5G11245)"/>
    <property type="match status" value="1"/>
</dbReference>
<keyword evidence="3 6" id="KW-1133">Transmembrane helix</keyword>
<evidence type="ECO:0000256" key="6">
    <source>
        <dbReference type="SAM" id="Phobius"/>
    </source>
</evidence>
<dbReference type="InterPro" id="IPR052337">
    <property type="entry name" value="SAT4-like"/>
</dbReference>
<dbReference type="Pfam" id="PF20684">
    <property type="entry name" value="Fung_rhodopsin"/>
    <property type="match status" value="1"/>
</dbReference>
<dbReference type="GO" id="GO:0016020">
    <property type="term" value="C:membrane"/>
    <property type="evidence" value="ECO:0007669"/>
    <property type="project" value="UniProtKB-SubCell"/>
</dbReference>
<feature type="transmembrane region" description="Helical" evidence="6">
    <location>
        <begin position="149"/>
        <end position="170"/>
    </location>
</feature>
<dbReference type="AlphaFoldDB" id="Q0UE85"/>
<feature type="domain" description="Rhodopsin" evidence="7">
    <location>
        <begin position="49"/>
        <end position="268"/>
    </location>
</feature>
<evidence type="ECO:0000256" key="3">
    <source>
        <dbReference type="ARBA" id="ARBA00022989"/>
    </source>
</evidence>
<feature type="transmembrane region" description="Helical" evidence="6">
    <location>
        <begin position="231"/>
        <end position="257"/>
    </location>
</feature>
<evidence type="ECO:0000256" key="4">
    <source>
        <dbReference type="ARBA" id="ARBA00023136"/>
    </source>
</evidence>
<organism evidence="8 9">
    <name type="scientific">Phaeosphaeria nodorum (strain SN15 / ATCC MYA-4574 / FGSC 10173)</name>
    <name type="common">Glume blotch fungus</name>
    <name type="synonym">Parastagonospora nodorum</name>
    <dbReference type="NCBI Taxonomy" id="321614"/>
    <lineage>
        <taxon>Eukaryota</taxon>
        <taxon>Fungi</taxon>
        <taxon>Dikarya</taxon>
        <taxon>Ascomycota</taxon>
        <taxon>Pezizomycotina</taxon>
        <taxon>Dothideomycetes</taxon>
        <taxon>Pleosporomycetidae</taxon>
        <taxon>Pleosporales</taxon>
        <taxon>Pleosporineae</taxon>
        <taxon>Phaeosphaeriaceae</taxon>
        <taxon>Parastagonospora</taxon>
    </lineage>
</organism>
<evidence type="ECO:0000256" key="1">
    <source>
        <dbReference type="ARBA" id="ARBA00004141"/>
    </source>
</evidence>
<comment type="similarity">
    <text evidence="5">Belongs to the SAT4 family.</text>
</comment>
<proteinExistence type="inferred from homology"/>
<evidence type="ECO:0000256" key="5">
    <source>
        <dbReference type="ARBA" id="ARBA00038359"/>
    </source>
</evidence>
<reference evidence="9" key="1">
    <citation type="journal article" date="2007" name="Plant Cell">
        <title>Dothideomycete-plant interactions illuminated by genome sequencing and EST analysis of the wheat pathogen Stagonospora nodorum.</title>
        <authorList>
            <person name="Hane J.K."/>
            <person name="Lowe R.G."/>
            <person name="Solomon P.S."/>
            <person name="Tan K.C."/>
            <person name="Schoch C.L."/>
            <person name="Spatafora J.W."/>
            <person name="Crous P.W."/>
            <person name="Kodira C."/>
            <person name="Birren B.W."/>
            <person name="Galagan J.E."/>
            <person name="Torriani S.F."/>
            <person name="McDonald B.A."/>
            <person name="Oliver R.P."/>
        </authorList>
    </citation>
    <scope>NUCLEOTIDE SEQUENCE [LARGE SCALE GENOMIC DNA]</scope>
    <source>
        <strain evidence="9">SN15 / ATCC MYA-4574 / FGSC 10173</strain>
    </source>
</reference>
<dbReference type="RefSeq" id="XP_001800215.1">
    <property type="nucleotide sequence ID" value="XM_001800163.1"/>
</dbReference>
<dbReference type="Proteomes" id="UP000001055">
    <property type="component" value="Unassembled WGS sequence"/>
</dbReference>
<dbReference type="PANTHER" id="PTHR33048:SF155">
    <property type="entry name" value="INTEGRAL MEMBRANE PROTEIN"/>
    <property type="match status" value="1"/>
</dbReference>
<feature type="transmembrane region" description="Helical" evidence="6">
    <location>
        <begin position="192"/>
        <end position="211"/>
    </location>
</feature>
<name>Q0UE85_PHANO</name>
<evidence type="ECO:0000259" key="7">
    <source>
        <dbReference type="Pfam" id="PF20684"/>
    </source>
</evidence>
<dbReference type="InParanoid" id="Q0UE85"/>
<dbReference type="HOGENOM" id="CLU_028200_3_7_1"/>
<accession>Q0UE85</accession>
<feature type="transmembrane region" description="Helical" evidence="6">
    <location>
        <begin position="64"/>
        <end position="85"/>
    </location>
</feature>
<comment type="subcellular location">
    <subcellularLocation>
        <location evidence="1">Membrane</location>
        <topology evidence="1">Multi-pass membrane protein</topology>
    </subcellularLocation>
</comment>
<evidence type="ECO:0000256" key="2">
    <source>
        <dbReference type="ARBA" id="ARBA00022692"/>
    </source>
</evidence>
<keyword evidence="2 6" id="KW-0812">Transmembrane</keyword>
<dbReference type="VEuPathDB" id="FungiDB:JI435_099290"/>
<sequence>MATQQVRQKTPSSFCAVFAMAYGGDHDRRAFAITINWVFTCISLCTVTLRFASRRLLEGSRLEIDDGMIVFAMLVVLARTIWLSVNVSMGFGRHLTDLLKEDPANALRLSPSSYGLTVLSLWTFVIPKIPVVALLTRLFVISTKRLGRILWTMLAVLIVWNSIMTVIAFAKCDPVRKNWQPALPGTCLNPKIYLYMGYFSGAYSAFLDFVYAIYPMVKVWQLQMEQSRKTLIVLSFSLGIPAGIVSIVKITTIASLLEAGDPTCKHSRLFTSLQYSLTRPSRNRSARSLECRGILGSHHCSQCTHDETYHVTGVFSSQALYLLHQQLRFKRQPGWFKTQHVAFKSIGIWK</sequence>
<dbReference type="eggNOG" id="ENOG502RW0G">
    <property type="taxonomic scope" value="Eukaryota"/>
</dbReference>
<dbReference type="InterPro" id="IPR049326">
    <property type="entry name" value="Rhodopsin_dom_fungi"/>
</dbReference>
<evidence type="ECO:0000313" key="9">
    <source>
        <dbReference type="Proteomes" id="UP000001055"/>
    </source>
</evidence>
<dbReference type="KEGG" id="pno:SNOG_09929"/>
<keyword evidence="4 6" id="KW-0472">Membrane</keyword>
<dbReference type="GeneID" id="5977121"/>
<evidence type="ECO:0000313" key="8">
    <source>
        <dbReference type="EMBL" id="EAT82264.2"/>
    </source>
</evidence>
<dbReference type="EMBL" id="CH445340">
    <property type="protein sequence ID" value="EAT82264.2"/>
    <property type="molecule type" value="Genomic_DNA"/>
</dbReference>